<dbReference type="InterPro" id="IPR004792">
    <property type="entry name" value="BaiN-like"/>
</dbReference>
<dbReference type="PRINTS" id="PR00368">
    <property type="entry name" value="FADPNR"/>
</dbReference>
<keyword evidence="2" id="KW-0285">Flavoprotein</keyword>
<dbReference type="Gene3D" id="1.10.8.260">
    <property type="entry name" value="HI0933 insert domain-like"/>
    <property type="match status" value="1"/>
</dbReference>
<reference evidence="6 7" key="1">
    <citation type="journal article" date="2015" name="Nature">
        <title>rRNA introns, odd ribosomes, and small enigmatic genomes across a large radiation of phyla.</title>
        <authorList>
            <person name="Brown C.T."/>
            <person name="Hug L.A."/>
            <person name="Thomas B.C."/>
            <person name="Sharon I."/>
            <person name="Castelle C.J."/>
            <person name="Singh A."/>
            <person name="Wilkins M.J."/>
            <person name="Williams K.H."/>
            <person name="Banfield J.F."/>
        </authorList>
    </citation>
    <scope>NUCLEOTIDE SEQUENCE [LARGE SCALE GENOMIC DNA]</scope>
</reference>
<dbReference type="PANTHER" id="PTHR42887:SF2">
    <property type="entry name" value="OS12G0638800 PROTEIN"/>
    <property type="match status" value="1"/>
</dbReference>
<evidence type="ECO:0000256" key="2">
    <source>
        <dbReference type="ARBA" id="ARBA00022630"/>
    </source>
</evidence>
<evidence type="ECO:0000259" key="4">
    <source>
        <dbReference type="Pfam" id="PF03486"/>
    </source>
</evidence>
<gene>
    <name evidence="6" type="ORF">UU50_C0002G0026</name>
</gene>
<dbReference type="PANTHER" id="PTHR42887">
    <property type="entry name" value="OS12G0638800 PROTEIN"/>
    <property type="match status" value="1"/>
</dbReference>
<sequence length="417" mass="45985">MKKSFDIIVVGGGSAGMMAAGRAGELGARALLVEKNDRLGKKLSMTGGRRCNITNAETDNRVFLENFPESKQFLFSPFSQFNVKDTFEFFEKLGLPLVIEDRKRAFPKSQSAQDVCNALINYINQSKNVDVQLNTAFKSFKIKAGKIIGINTSAGTFFADKVIIATGGLAAPETGSTGEGLNALNEIGHKIKEPDANLAPLRTKSKWVHKLSGTSLDDIGLRFIQKNKTQFKVRGRILFTHFGISGPMVINSAHKVKGLLKKGEVEASIDLFPDHDLGSLDKFFIKLFDDQKNKKLKSLLNTLLQKSLVEAMLNMLESDMIDLQVHSITKQQRKSLVQIMNDLRFPIQGTMGLEWSIVADGGVDPKEINFKTMASRLYPNLYLIGDTIDINRPSGGFSLQLCWTTGFVAGTHSTKGF</sequence>
<dbReference type="Pfam" id="PF03486">
    <property type="entry name" value="HI0933_like"/>
    <property type="match status" value="1"/>
</dbReference>
<dbReference type="PRINTS" id="PR00411">
    <property type="entry name" value="PNDRDTASEI"/>
</dbReference>
<evidence type="ECO:0000313" key="7">
    <source>
        <dbReference type="Proteomes" id="UP000033930"/>
    </source>
</evidence>
<dbReference type="Gene3D" id="3.50.50.60">
    <property type="entry name" value="FAD/NAD(P)-binding domain"/>
    <property type="match status" value="1"/>
</dbReference>
<evidence type="ECO:0000256" key="3">
    <source>
        <dbReference type="ARBA" id="ARBA00022827"/>
    </source>
</evidence>
<proteinExistence type="predicted"/>
<dbReference type="InterPro" id="IPR036188">
    <property type="entry name" value="FAD/NAD-bd_sf"/>
</dbReference>
<keyword evidence="3" id="KW-0274">FAD</keyword>
<dbReference type="Gene3D" id="2.40.30.10">
    <property type="entry name" value="Translation factors"/>
    <property type="match status" value="1"/>
</dbReference>
<dbReference type="AlphaFoldDB" id="A0A0G0VFV2"/>
<dbReference type="SUPFAM" id="SSF51905">
    <property type="entry name" value="FAD/NAD(P)-binding domain"/>
    <property type="match status" value="1"/>
</dbReference>
<dbReference type="PATRIC" id="fig|1618983.3.peg.97"/>
<dbReference type="SUPFAM" id="SSF160996">
    <property type="entry name" value="HI0933 insert domain-like"/>
    <property type="match status" value="1"/>
</dbReference>
<comment type="cofactor">
    <cofactor evidence="1">
        <name>FAD</name>
        <dbReference type="ChEBI" id="CHEBI:57692"/>
    </cofactor>
</comment>
<dbReference type="InterPro" id="IPR055178">
    <property type="entry name" value="RsdA/BaiN/AoA(So)-like_dom"/>
</dbReference>
<feature type="domain" description="RsdA/BaiN/AoA(So)-like insert" evidence="5">
    <location>
        <begin position="197"/>
        <end position="358"/>
    </location>
</feature>
<evidence type="ECO:0000313" key="6">
    <source>
        <dbReference type="EMBL" id="KKR99844.1"/>
    </source>
</evidence>
<evidence type="ECO:0000259" key="5">
    <source>
        <dbReference type="Pfam" id="PF22780"/>
    </source>
</evidence>
<organism evidence="6 7">
    <name type="scientific">Candidatus Uhrbacteria bacterium GW2011_GWC1_41_20</name>
    <dbReference type="NCBI Taxonomy" id="1618983"/>
    <lineage>
        <taxon>Bacteria</taxon>
        <taxon>Candidatus Uhriibacteriota</taxon>
    </lineage>
</organism>
<dbReference type="InterPro" id="IPR023166">
    <property type="entry name" value="BaiN-like_dom_sf"/>
</dbReference>
<protein>
    <submittedName>
        <fullName evidence="6">HI0933 family protein</fullName>
    </submittedName>
</protein>
<dbReference type="InterPro" id="IPR057661">
    <property type="entry name" value="RsdA/BaiN/AoA(So)_Rossmann"/>
</dbReference>
<evidence type="ECO:0000256" key="1">
    <source>
        <dbReference type="ARBA" id="ARBA00001974"/>
    </source>
</evidence>
<name>A0A0G0VFV2_9BACT</name>
<dbReference type="NCBIfam" id="TIGR00275">
    <property type="entry name" value="aminoacetone oxidase family FAD-binding enzyme"/>
    <property type="match status" value="1"/>
</dbReference>
<dbReference type="Pfam" id="PF22780">
    <property type="entry name" value="HI0933_like_1st"/>
    <property type="match status" value="1"/>
</dbReference>
<comment type="caution">
    <text evidence="6">The sequence shown here is derived from an EMBL/GenBank/DDBJ whole genome shotgun (WGS) entry which is preliminary data.</text>
</comment>
<accession>A0A0G0VFV2</accession>
<feature type="domain" description="RsdA/BaiN/AoA(So)-like Rossmann fold-like" evidence="4">
    <location>
        <begin position="6"/>
        <end position="411"/>
    </location>
</feature>
<dbReference type="EMBL" id="LCAW01000002">
    <property type="protein sequence ID" value="KKR99844.1"/>
    <property type="molecule type" value="Genomic_DNA"/>
</dbReference>
<dbReference type="Proteomes" id="UP000033930">
    <property type="component" value="Unassembled WGS sequence"/>
</dbReference>